<reference evidence="3" key="1">
    <citation type="submission" date="2022-11" db="UniProtKB">
        <authorList>
            <consortium name="WormBaseParasite"/>
        </authorList>
    </citation>
    <scope>IDENTIFICATION</scope>
</reference>
<feature type="region of interest" description="Disordered" evidence="1">
    <location>
        <begin position="1"/>
        <end position="106"/>
    </location>
</feature>
<proteinExistence type="predicted"/>
<keyword evidence="2" id="KW-1185">Reference proteome</keyword>
<protein>
    <submittedName>
        <fullName evidence="3">Uncharacterized protein</fullName>
    </submittedName>
</protein>
<feature type="compositionally biased region" description="Polar residues" evidence="1">
    <location>
        <begin position="96"/>
        <end position="106"/>
    </location>
</feature>
<feature type="compositionally biased region" description="Basic and acidic residues" evidence="1">
    <location>
        <begin position="70"/>
        <end position="87"/>
    </location>
</feature>
<evidence type="ECO:0000313" key="3">
    <source>
        <dbReference type="WBParaSite" id="jg17379"/>
    </source>
</evidence>
<evidence type="ECO:0000256" key="1">
    <source>
        <dbReference type="SAM" id="MobiDB-lite"/>
    </source>
</evidence>
<evidence type="ECO:0000313" key="2">
    <source>
        <dbReference type="Proteomes" id="UP000887574"/>
    </source>
</evidence>
<organism evidence="2 3">
    <name type="scientific">Ditylenchus dipsaci</name>
    <dbReference type="NCBI Taxonomy" id="166011"/>
    <lineage>
        <taxon>Eukaryota</taxon>
        <taxon>Metazoa</taxon>
        <taxon>Ecdysozoa</taxon>
        <taxon>Nematoda</taxon>
        <taxon>Chromadorea</taxon>
        <taxon>Rhabditida</taxon>
        <taxon>Tylenchina</taxon>
        <taxon>Tylenchomorpha</taxon>
        <taxon>Sphaerularioidea</taxon>
        <taxon>Anguinidae</taxon>
        <taxon>Anguininae</taxon>
        <taxon>Ditylenchus</taxon>
    </lineage>
</organism>
<accession>A0A915D900</accession>
<dbReference type="Proteomes" id="UP000887574">
    <property type="component" value="Unplaced"/>
</dbReference>
<name>A0A915D900_9BILA</name>
<dbReference type="WBParaSite" id="jg17379">
    <property type="protein sequence ID" value="jg17379"/>
    <property type="gene ID" value="jg17379"/>
</dbReference>
<dbReference type="AlphaFoldDB" id="A0A915D900"/>
<sequence length="106" mass="11477">MVGTSPFNPRMPPPTSTMSGGRRNGGMVSPLVSPTTPLSGQKRRFSDSNPGNGNEEEGGRPDSAQPGRKSFTEKRGNWKKQPEKEGGNHSFDAGRQAQQSRGFLFE</sequence>